<dbReference type="InterPro" id="IPR001405">
    <property type="entry name" value="UPF0758"/>
</dbReference>
<dbReference type="SUPFAM" id="SSF102712">
    <property type="entry name" value="JAB1/MPN domain"/>
    <property type="match status" value="1"/>
</dbReference>
<dbReference type="NCBIfam" id="TIGR00608">
    <property type="entry name" value="radc"/>
    <property type="match status" value="1"/>
</dbReference>
<evidence type="ECO:0000259" key="9">
    <source>
        <dbReference type="PROSITE" id="PS50249"/>
    </source>
</evidence>
<proteinExistence type="inferred from homology"/>
<dbReference type="PROSITE" id="PS01302">
    <property type="entry name" value="UPF0758"/>
    <property type="match status" value="1"/>
</dbReference>
<protein>
    <submittedName>
        <fullName evidence="10">DNA repair protein RadC</fullName>
    </submittedName>
</protein>
<dbReference type="PANTHER" id="PTHR30471:SF3">
    <property type="entry name" value="UPF0758 PROTEIN YEES-RELATED"/>
    <property type="match status" value="1"/>
</dbReference>
<evidence type="ECO:0000313" key="10">
    <source>
        <dbReference type="EMBL" id="AIE87245.1"/>
    </source>
</evidence>
<dbReference type="HOGENOM" id="CLU_073529_0_2_0"/>
<dbReference type="AlphaFoldDB" id="A0A068NWT8"/>
<keyword evidence="6" id="KW-0482">Metalloprotease</keyword>
<dbReference type="Proteomes" id="UP000027982">
    <property type="component" value="Chromosome"/>
</dbReference>
<evidence type="ECO:0000256" key="2">
    <source>
        <dbReference type="ARBA" id="ARBA00022670"/>
    </source>
</evidence>
<accession>A0A068NWT8</accession>
<name>A0A068NWT8_FIMGI</name>
<dbReference type="InterPro" id="IPR020891">
    <property type="entry name" value="UPF0758_CS"/>
</dbReference>
<evidence type="ECO:0000256" key="7">
    <source>
        <dbReference type="RuleBase" id="RU003797"/>
    </source>
</evidence>
<dbReference type="InterPro" id="IPR037518">
    <property type="entry name" value="MPN"/>
</dbReference>
<keyword evidence="11" id="KW-1185">Reference proteome</keyword>
<dbReference type="eggNOG" id="COG2003">
    <property type="taxonomic scope" value="Bacteria"/>
</dbReference>
<dbReference type="NCBIfam" id="NF000642">
    <property type="entry name" value="PRK00024.1"/>
    <property type="match status" value="1"/>
</dbReference>
<evidence type="ECO:0000256" key="1">
    <source>
        <dbReference type="ARBA" id="ARBA00010243"/>
    </source>
</evidence>
<dbReference type="GO" id="GO:0008237">
    <property type="term" value="F:metallopeptidase activity"/>
    <property type="evidence" value="ECO:0007669"/>
    <property type="project" value="UniProtKB-KW"/>
</dbReference>
<dbReference type="GO" id="GO:0006508">
    <property type="term" value="P:proteolysis"/>
    <property type="evidence" value="ECO:0007669"/>
    <property type="project" value="UniProtKB-KW"/>
</dbReference>
<evidence type="ECO:0000256" key="6">
    <source>
        <dbReference type="ARBA" id="ARBA00023049"/>
    </source>
</evidence>
<keyword evidence="4" id="KW-0378">Hydrolase</keyword>
<keyword evidence="3" id="KW-0479">Metal-binding</keyword>
<evidence type="ECO:0000256" key="5">
    <source>
        <dbReference type="ARBA" id="ARBA00022833"/>
    </source>
</evidence>
<keyword evidence="2" id="KW-0645">Protease</keyword>
<dbReference type="GO" id="GO:0046872">
    <property type="term" value="F:metal ion binding"/>
    <property type="evidence" value="ECO:0007669"/>
    <property type="project" value="UniProtKB-KW"/>
</dbReference>
<feature type="domain" description="MPN" evidence="9">
    <location>
        <begin position="83"/>
        <end position="204"/>
    </location>
</feature>
<keyword evidence="5" id="KW-0862">Zinc</keyword>
<dbReference type="EMBL" id="CP007139">
    <property type="protein sequence ID" value="AIE87245.1"/>
    <property type="molecule type" value="Genomic_DNA"/>
</dbReference>
<gene>
    <name evidence="10" type="ORF">OP10G_3877</name>
</gene>
<evidence type="ECO:0000256" key="4">
    <source>
        <dbReference type="ARBA" id="ARBA00022801"/>
    </source>
</evidence>
<dbReference type="InterPro" id="IPR025657">
    <property type="entry name" value="RadC_JAB"/>
</dbReference>
<evidence type="ECO:0000313" key="11">
    <source>
        <dbReference type="Proteomes" id="UP000027982"/>
    </source>
</evidence>
<evidence type="ECO:0000256" key="3">
    <source>
        <dbReference type="ARBA" id="ARBA00022723"/>
    </source>
</evidence>
<dbReference type="PROSITE" id="PS50249">
    <property type="entry name" value="MPN"/>
    <property type="match status" value="1"/>
</dbReference>
<dbReference type="CDD" id="cd08071">
    <property type="entry name" value="MPN_DUF2466"/>
    <property type="match status" value="1"/>
</dbReference>
<dbReference type="Gene3D" id="3.40.140.10">
    <property type="entry name" value="Cytidine Deaminase, domain 2"/>
    <property type="match status" value="1"/>
</dbReference>
<dbReference type="STRING" id="661478.OP10G_3877"/>
<dbReference type="PANTHER" id="PTHR30471">
    <property type="entry name" value="DNA REPAIR PROTEIN RADC"/>
    <property type="match status" value="1"/>
</dbReference>
<evidence type="ECO:0000256" key="8">
    <source>
        <dbReference type="SAM" id="MobiDB-lite"/>
    </source>
</evidence>
<comment type="similarity">
    <text evidence="1 7">Belongs to the UPF0758 family.</text>
</comment>
<dbReference type="Pfam" id="PF04002">
    <property type="entry name" value="RadC"/>
    <property type="match status" value="1"/>
</dbReference>
<feature type="region of interest" description="Disordered" evidence="8">
    <location>
        <begin position="222"/>
        <end position="241"/>
    </location>
</feature>
<dbReference type="KEGG" id="fgi:OP10G_3877"/>
<organism evidence="10 11">
    <name type="scientific">Fimbriimonas ginsengisoli Gsoil 348</name>
    <dbReference type="NCBI Taxonomy" id="661478"/>
    <lineage>
        <taxon>Bacteria</taxon>
        <taxon>Bacillati</taxon>
        <taxon>Armatimonadota</taxon>
        <taxon>Fimbriimonadia</taxon>
        <taxon>Fimbriimonadales</taxon>
        <taxon>Fimbriimonadaceae</taxon>
        <taxon>Fimbriimonas</taxon>
    </lineage>
</organism>
<sequence>MRAASVIDLLAIGFSRRESDVALAEPMARKALQRFGSLKSLGEAGATDLTAATGLENFEVLRAQALIEIGRRCAKNNRGEITSIDSPDDVFELLSYLQGEKREHFVAILLDAKSQVMRVANIHIGTLTASIVGPREVFREAIRDGASSIIVAHNHPSGDPSPSPEDVEVTHKLIEIGQMLDIPVLDHIIIGERRALSLREGIEFGGQVGSNRINFARESTGYARSAGGGAWPLPEAGPARG</sequence>
<reference evidence="10 11" key="1">
    <citation type="journal article" date="2014" name="PLoS ONE">
        <title>The first complete genome sequence of the class fimbriimonadia in the phylum armatimonadetes.</title>
        <authorList>
            <person name="Hu Z.Y."/>
            <person name="Wang Y.Z."/>
            <person name="Im W.T."/>
            <person name="Wang S.Y."/>
            <person name="Zhao G.P."/>
            <person name="Zheng H.J."/>
            <person name="Quan Z.X."/>
        </authorList>
    </citation>
    <scope>NUCLEOTIDE SEQUENCE [LARGE SCALE GENOMIC DNA]</scope>
    <source>
        <strain evidence="10">Gsoil 348</strain>
    </source>
</reference>